<accession>A0AAD1X9E0</accession>
<dbReference type="InterPro" id="IPR000306">
    <property type="entry name" value="Znf_FYVE"/>
</dbReference>
<dbReference type="PANTHER" id="PTHR39490:SF8">
    <property type="entry name" value="ZINC FINGER FYVE DOMAIN-CONTAINING PROTEIN 21"/>
    <property type="match status" value="1"/>
</dbReference>
<dbReference type="InterPro" id="IPR052113">
    <property type="entry name" value="FYVE-type_Zinc_Finger"/>
</dbReference>
<dbReference type="InterPro" id="IPR017455">
    <property type="entry name" value="Znf_FYVE-rel"/>
</dbReference>
<dbReference type="GO" id="GO:0008270">
    <property type="term" value="F:zinc ion binding"/>
    <property type="evidence" value="ECO:0007669"/>
    <property type="project" value="UniProtKB-KW"/>
</dbReference>
<dbReference type="SUPFAM" id="SSF57903">
    <property type="entry name" value="FYVE/PHD zinc finger"/>
    <property type="match status" value="1"/>
</dbReference>
<dbReference type="PANTHER" id="PTHR39490">
    <property type="entry name" value="ARRESTIN DOMAIN-CONTAINING PROTEIN D"/>
    <property type="match status" value="1"/>
</dbReference>
<dbReference type="SMART" id="SM00064">
    <property type="entry name" value="FYVE"/>
    <property type="match status" value="1"/>
</dbReference>
<keyword evidence="3" id="KW-0862">Zinc</keyword>
<evidence type="ECO:0000256" key="3">
    <source>
        <dbReference type="ARBA" id="ARBA00022833"/>
    </source>
</evidence>
<evidence type="ECO:0000256" key="1">
    <source>
        <dbReference type="ARBA" id="ARBA00022723"/>
    </source>
</evidence>
<proteinExistence type="predicted"/>
<evidence type="ECO:0000313" key="7">
    <source>
        <dbReference type="Proteomes" id="UP001295684"/>
    </source>
</evidence>
<reference evidence="6" key="1">
    <citation type="submission" date="2023-07" db="EMBL/GenBank/DDBJ databases">
        <authorList>
            <consortium name="AG Swart"/>
            <person name="Singh M."/>
            <person name="Singh A."/>
            <person name="Seah K."/>
            <person name="Emmerich C."/>
        </authorList>
    </citation>
    <scope>NUCLEOTIDE SEQUENCE</scope>
    <source>
        <strain evidence="6">DP1</strain>
    </source>
</reference>
<dbReference type="InterPro" id="IPR011011">
    <property type="entry name" value="Znf_FYVE_PHD"/>
</dbReference>
<keyword evidence="1" id="KW-0479">Metal-binding</keyword>
<dbReference type="Gene3D" id="3.30.40.10">
    <property type="entry name" value="Zinc/RING finger domain, C3HC4 (zinc finger)"/>
    <property type="match status" value="1"/>
</dbReference>
<dbReference type="PROSITE" id="PS50178">
    <property type="entry name" value="ZF_FYVE"/>
    <property type="match status" value="1"/>
</dbReference>
<dbReference type="InterPro" id="IPR013083">
    <property type="entry name" value="Znf_RING/FYVE/PHD"/>
</dbReference>
<protein>
    <recommendedName>
        <fullName evidence="5">FYVE-type domain-containing protein</fullName>
    </recommendedName>
</protein>
<dbReference type="AlphaFoldDB" id="A0AAD1X9E0"/>
<evidence type="ECO:0000256" key="4">
    <source>
        <dbReference type="PROSITE-ProRule" id="PRU00091"/>
    </source>
</evidence>
<comment type="caution">
    <text evidence="6">The sequence shown here is derived from an EMBL/GenBank/DDBJ whole genome shotgun (WGS) entry which is preliminary data.</text>
</comment>
<evidence type="ECO:0000313" key="6">
    <source>
        <dbReference type="EMBL" id="CAI2365851.1"/>
    </source>
</evidence>
<evidence type="ECO:0000256" key="2">
    <source>
        <dbReference type="ARBA" id="ARBA00022771"/>
    </source>
</evidence>
<gene>
    <name evidence="6" type="ORF">ECRASSUSDP1_LOCUS7129</name>
</gene>
<dbReference type="EMBL" id="CAMPGE010006933">
    <property type="protein sequence ID" value="CAI2365851.1"/>
    <property type="molecule type" value="Genomic_DNA"/>
</dbReference>
<evidence type="ECO:0000259" key="5">
    <source>
        <dbReference type="PROSITE" id="PS50178"/>
    </source>
</evidence>
<keyword evidence="2 4" id="KW-0863">Zinc-finger</keyword>
<feature type="domain" description="FYVE-type" evidence="5">
    <location>
        <begin position="297"/>
        <end position="353"/>
    </location>
</feature>
<organism evidence="6 7">
    <name type="scientific">Euplotes crassus</name>
    <dbReference type="NCBI Taxonomy" id="5936"/>
    <lineage>
        <taxon>Eukaryota</taxon>
        <taxon>Sar</taxon>
        <taxon>Alveolata</taxon>
        <taxon>Ciliophora</taxon>
        <taxon>Intramacronucleata</taxon>
        <taxon>Spirotrichea</taxon>
        <taxon>Hypotrichia</taxon>
        <taxon>Euplotida</taxon>
        <taxon>Euplotidae</taxon>
        <taxon>Moneuplotes</taxon>
    </lineage>
</organism>
<dbReference type="Pfam" id="PF01363">
    <property type="entry name" value="FYVE"/>
    <property type="match status" value="1"/>
</dbReference>
<keyword evidence="7" id="KW-1185">Reference proteome</keyword>
<dbReference type="Proteomes" id="UP001295684">
    <property type="component" value="Unassembled WGS sequence"/>
</dbReference>
<name>A0AAD1X9E0_EUPCR</name>
<sequence length="357" mass="41542">MMEMENKLLKEKLEQQMEINKDIRNLLQVQTQRIDSLIPHMKEKPVDIQNDGYEYKYEPKSKHLNEDMRSKIGGVKLFKKRSRNMSSSFEERTCINKDSLQNYTHKDFKRHGDRILLTTQHVETLKSEYTPRINNFEKLAKFNNASSKARQDLSILELVPDLQGSQIDRISETVLTDNERDFTEVIYTQETTNTPSRIQKDVDTLQIPGNAKKGKSLLVPSASNKDYDIFFVPKSSPTNKLEVKEELKKYGGSFNENILDCSRNSQNIRSNRSYSNLPEDHKPQKDKDVLFSVWMDDSKASSCMLCGSDFWLLSRKHHCRVCGKIFCGSCSKYLIIINGKKCRACKFCKENYEHEHQ</sequence>